<dbReference type="EMBL" id="DF820468">
    <property type="protein sequence ID" value="GAK58579.1"/>
    <property type="molecule type" value="Genomic_DNA"/>
</dbReference>
<evidence type="ECO:0000256" key="6">
    <source>
        <dbReference type="SAM" id="Phobius"/>
    </source>
</evidence>
<keyword evidence="5 6" id="KW-0472">Membrane</keyword>
<keyword evidence="4 6" id="KW-1133">Transmembrane helix</keyword>
<feature type="transmembrane region" description="Helical" evidence="6">
    <location>
        <begin position="409"/>
        <end position="429"/>
    </location>
</feature>
<dbReference type="HOGENOM" id="CLU_530687_0_0_0"/>
<keyword evidence="2" id="KW-1003">Cell membrane</keyword>
<feature type="transmembrane region" description="Helical" evidence="6">
    <location>
        <begin position="222"/>
        <end position="238"/>
    </location>
</feature>
<proteinExistence type="predicted"/>
<dbReference type="Pfam" id="PF03176">
    <property type="entry name" value="MMPL"/>
    <property type="match status" value="1"/>
</dbReference>
<dbReference type="eggNOG" id="COG1033">
    <property type="taxonomic scope" value="Bacteria"/>
</dbReference>
<feature type="transmembrane region" description="Helical" evidence="6">
    <location>
        <begin position="276"/>
        <end position="299"/>
    </location>
</feature>
<comment type="subcellular location">
    <subcellularLocation>
        <location evidence="1">Cell membrane</location>
        <topology evidence="1">Multi-pass membrane protein</topology>
    </subcellularLocation>
</comment>
<dbReference type="PANTHER" id="PTHR33406:SF13">
    <property type="entry name" value="MEMBRANE PROTEIN YDFJ"/>
    <property type="match status" value="1"/>
</dbReference>
<dbReference type="InterPro" id="IPR004869">
    <property type="entry name" value="MMPL_dom"/>
</dbReference>
<evidence type="ECO:0000256" key="4">
    <source>
        <dbReference type="ARBA" id="ARBA00022989"/>
    </source>
</evidence>
<name>A0A081C1X4_VECG1</name>
<feature type="transmembrane region" description="Helical" evidence="6">
    <location>
        <begin position="347"/>
        <end position="371"/>
    </location>
</feature>
<evidence type="ECO:0000256" key="2">
    <source>
        <dbReference type="ARBA" id="ARBA00022475"/>
    </source>
</evidence>
<evidence type="ECO:0000313" key="9">
    <source>
        <dbReference type="Proteomes" id="UP000030661"/>
    </source>
</evidence>
<evidence type="ECO:0000256" key="3">
    <source>
        <dbReference type="ARBA" id="ARBA00022692"/>
    </source>
</evidence>
<dbReference type="STRING" id="1499967.U27_05553"/>
<evidence type="ECO:0000256" key="1">
    <source>
        <dbReference type="ARBA" id="ARBA00004651"/>
    </source>
</evidence>
<protein>
    <recommendedName>
        <fullName evidence="7">SSD domain-containing protein</fullName>
    </recommendedName>
</protein>
<organism evidence="8">
    <name type="scientific">Vecturithrix granuli</name>
    <dbReference type="NCBI Taxonomy" id="1499967"/>
    <lineage>
        <taxon>Bacteria</taxon>
        <taxon>Candidatus Moduliflexota</taxon>
        <taxon>Candidatus Vecturitrichia</taxon>
        <taxon>Candidatus Vecturitrichales</taxon>
        <taxon>Candidatus Vecturitrichaceae</taxon>
        <taxon>Candidatus Vecturithrix</taxon>
    </lineage>
</organism>
<keyword evidence="3 6" id="KW-0812">Transmembrane</keyword>
<dbReference type="InterPro" id="IPR000731">
    <property type="entry name" value="SSD"/>
</dbReference>
<evidence type="ECO:0000259" key="7">
    <source>
        <dbReference type="PROSITE" id="PS50156"/>
    </source>
</evidence>
<evidence type="ECO:0000313" key="8">
    <source>
        <dbReference type="EMBL" id="GAK58579.1"/>
    </source>
</evidence>
<dbReference type="Gene3D" id="1.20.1640.10">
    <property type="entry name" value="Multidrug efflux transporter AcrB transmembrane domain"/>
    <property type="match status" value="1"/>
</dbReference>
<feature type="transmembrane region" description="Helical" evidence="6">
    <location>
        <begin position="245"/>
        <end position="264"/>
    </location>
</feature>
<reference evidence="8" key="1">
    <citation type="journal article" date="2015" name="PeerJ">
        <title>First genomic representation of candidate bacterial phylum KSB3 points to enhanced environmental sensing as a trigger of wastewater bulking.</title>
        <authorList>
            <person name="Sekiguchi Y."/>
            <person name="Ohashi A."/>
            <person name="Parks D.H."/>
            <person name="Yamauchi T."/>
            <person name="Tyson G.W."/>
            <person name="Hugenholtz P."/>
        </authorList>
    </citation>
    <scope>NUCLEOTIDE SEQUENCE [LARGE SCALE GENOMIC DNA]</scope>
</reference>
<sequence>MEKLLKYRMLILLVLVGLTIGFGIHIIHLTRDAGVSSLLPEDHPDYLYRKEMEEVFGATDQIVVGISSQDTIYTRDNLKLIHELTTFFENLDEIDADDVTSLTNIDDMQGVEDELLIEPLVSVEEIDILDDEQLQAICTRVRTNPLFHGKLVSADERSAVIIAGVPTSVSMKDKRVAALKAKVVVKISELRARYPQTTITLSGTPMLKAYISEYMQKDMRQLVPLTVLVVMLLLLFLLRSVYGMLMPIVVTLFSIVWTLGLKSLVHSPLTIVETAIPIMLIAIGCADGVHIMSEFFGFLRKGYSKIDALTSAMRILTLPVILTSVTTALGFISLLSAPGVSIRNMGVYLAFGVMVAMMFSLWFIPALTSFYRSKKIRSGQPSENAPTAQTSLFYGIAGKIGLATVKHRFLIVGVALVFLLFSFLGMLHVQVESDEVRYFKPQNPFRQATEYIQNALGGITSLDIIIEGQNPDAIKQPPILKAIQELQQFCEQQELVSYSLSLADLIKRINYVY</sequence>
<gene>
    <name evidence="8" type="ORF">U27_05553</name>
</gene>
<dbReference type="Proteomes" id="UP000030661">
    <property type="component" value="Unassembled WGS sequence"/>
</dbReference>
<keyword evidence="9" id="KW-1185">Reference proteome</keyword>
<evidence type="ECO:0000256" key="5">
    <source>
        <dbReference type="ARBA" id="ARBA00023136"/>
    </source>
</evidence>
<dbReference type="SUPFAM" id="SSF82866">
    <property type="entry name" value="Multidrug efflux transporter AcrB transmembrane domain"/>
    <property type="match status" value="1"/>
</dbReference>
<accession>A0A081C1X4</accession>
<feature type="transmembrane region" description="Helical" evidence="6">
    <location>
        <begin position="311"/>
        <end position="335"/>
    </location>
</feature>
<dbReference type="AlphaFoldDB" id="A0A081C1X4"/>
<dbReference type="PROSITE" id="PS50156">
    <property type="entry name" value="SSD"/>
    <property type="match status" value="1"/>
</dbReference>
<feature type="domain" description="SSD" evidence="7">
    <location>
        <begin position="248"/>
        <end position="370"/>
    </location>
</feature>
<dbReference type="InterPro" id="IPR050545">
    <property type="entry name" value="Mycobact_MmpL"/>
</dbReference>
<dbReference type="GO" id="GO:0005886">
    <property type="term" value="C:plasma membrane"/>
    <property type="evidence" value="ECO:0007669"/>
    <property type="project" value="UniProtKB-SubCell"/>
</dbReference>
<dbReference type="PANTHER" id="PTHR33406">
    <property type="entry name" value="MEMBRANE PROTEIN MJ1562-RELATED"/>
    <property type="match status" value="1"/>
</dbReference>